<keyword evidence="8" id="KW-1185">Reference proteome</keyword>
<organism evidence="7 8">
    <name type="scientific">Paracoccus onubensis</name>
    <dbReference type="NCBI Taxonomy" id="1675788"/>
    <lineage>
        <taxon>Bacteria</taxon>
        <taxon>Pseudomonadati</taxon>
        <taxon>Pseudomonadota</taxon>
        <taxon>Alphaproteobacteria</taxon>
        <taxon>Rhodobacterales</taxon>
        <taxon>Paracoccaceae</taxon>
        <taxon>Paracoccus</taxon>
    </lineage>
</organism>
<reference evidence="8" key="1">
    <citation type="submission" date="2018-09" db="EMBL/GenBank/DDBJ databases">
        <title>Acidovorax cavernicola nov. sp. isolated from Gruta de las Maravillas (Aracena, Spain).</title>
        <authorList>
            <person name="Jurado V."/>
            <person name="Gutierrez-Patricio S."/>
            <person name="Gonzalez-Pimentel J.L."/>
            <person name="Miller A.Z."/>
            <person name="Laiz L."/>
            <person name="Saiz-Jimenez C."/>
        </authorList>
    </citation>
    <scope>NUCLEOTIDE SEQUENCE [LARGE SCALE GENOMIC DNA]</scope>
    <source>
        <strain evidence="8">1011MAR3C25</strain>
    </source>
</reference>
<dbReference type="Pfam" id="PF02826">
    <property type="entry name" value="2-Hacid_dh_C"/>
    <property type="match status" value="1"/>
</dbReference>
<dbReference type="Pfam" id="PF00389">
    <property type="entry name" value="2-Hacid_dh"/>
    <property type="match status" value="1"/>
</dbReference>
<dbReference type="OrthoDB" id="9793626at2"/>
<dbReference type="Proteomes" id="UP000284202">
    <property type="component" value="Unassembled WGS sequence"/>
</dbReference>
<dbReference type="EMBL" id="QZCG01000016">
    <property type="protein sequence ID" value="RJE82369.1"/>
    <property type="molecule type" value="Genomic_DNA"/>
</dbReference>
<dbReference type="GO" id="GO:0030267">
    <property type="term" value="F:glyoxylate reductase (NADPH) activity"/>
    <property type="evidence" value="ECO:0007669"/>
    <property type="project" value="TreeGrafter"/>
</dbReference>
<dbReference type="InterPro" id="IPR036291">
    <property type="entry name" value="NAD(P)-bd_dom_sf"/>
</dbReference>
<dbReference type="Gene3D" id="3.40.50.720">
    <property type="entry name" value="NAD(P)-binding Rossmann-like Domain"/>
    <property type="match status" value="2"/>
</dbReference>
<feature type="domain" description="D-isomer specific 2-hydroxyacid dehydrogenase NAD-binding" evidence="6">
    <location>
        <begin position="108"/>
        <end position="280"/>
    </location>
</feature>
<dbReference type="PANTHER" id="PTHR10996">
    <property type="entry name" value="2-HYDROXYACID DEHYDROGENASE-RELATED"/>
    <property type="match status" value="1"/>
</dbReference>
<proteinExistence type="inferred from homology"/>
<dbReference type="SUPFAM" id="SSF51735">
    <property type="entry name" value="NAD(P)-binding Rossmann-fold domains"/>
    <property type="match status" value="1"/>
</dbReference>
<dbReference type="AlphaFoldDB" id="A0A418SN65"/>
<gene>
    <name evidence="7" type="ORF">D3P04_19725</name>
</gene>
<accession>A0A418SN65</accession>
<name>A0A418SN65_9RHOB</name>
<dbReference type="InterPro" id="IPR050223">
    <property type="entry name" value="D-isomer_2-hydroxyacid_DH"/>
</dbReference>
<evidence type="ECO:0000256" key="1">
    <source>
        <dbReference type="ARBA" id="ARBA00022857"/>
    </source>
</evidence>
<evidence type="ECO:0000256" key="4">
    <source>
        <dbReference type="RuleBase" id="RU003719"/>
    </source>
</evidence>
<evidence type="ECO:0000256" key="3">
    <source>
        <dbReference type="ARBA" id="ARBA00023027"/>
    </source>
</evidence>
<dbReference type="CDD" id="cd12156">
    <property type="entry name" value="HPPR"/>
    <property type="match status" value="1"/>
</dbReference>
<dbReference type="InterPro" id="IPR006139">
    <property type="entry name" value="D-isomer_2_OHA_DH_cat_dom"/>
</dbReference>
<protein>
    <submittedName>
        <fullName evidence="7">2-hydroxyacid dehydrogenase</fullName>
    </submittedName>
</protein>
<dbReference type="SUPFAM" id="SSF52283">
    <property type="entry name" value="Formate/glycerate dehydrogenase catalytic domain-like"/>
    <property type="match status" value="1"/>
</dbReference>
<evidence type="ECO:0000313" key="8">
    <source>
        <dbReference type="Proteomes" id="UP000284202"/>
    </source>
</evidence>
<dbReference type="GO" id="GO:0005829">
    <property type="term" value="C:cytosol"/>
    <property type="evidence" value="ECO:0007669"/>
    <property type="project" value="TreeGrafter"/>
</dbReference>
<keyword evidence="1" id="KW-0521">NADP</keyword>
<comment type="caution">
    <text evidence="7">The sequence shown here is derived from an EMBL/GenBank/DDBJ whole genome shotgun (WGS) entry which is preliminary data.</text>
</comment>
<sequence length="312" mass="33380">MIHSVLQIGPLLSETEAALTKDYEVHRYDRAEDKSTFLDCIASTTRVIATRGDYQLGDEVFAKLPKLQLVASSGAGYDGIDVIAARRRGISVTHTPGVVSECVADLAFGLVLSTVRRIVHFDAFVRQGRWQSEKPDLGSKVWGERIGIIGLGGIGRAIARRAGGFGMDVGYFGRSRQADIEHRYFSDIAELATWARFLVIAVPGGAATKGLVSSEVLRALGADGYLFNVARGSVVDEQALIRALAEGAIAGAGLDVFANEPLVPDALLKAPNVVLQPHIGSGSKYTRIAMGQCVLDNIAAYFDNRPLLTPVA</sequence>
<feature type="domain" description="D-isomer specific 2-hydroxyacid dehydrogenase catalytic" evidence="5">
    <location>
        <begin position="14"/>
        <end position="311"/>
    </location>
</feature>
<keyword evidence="2 4" id="KW-0560">Oxidoreductase</keyword>
<dbReference type="PANTHER" id="PTHR10996:SF178">
    <property type="entry name" value="2-HYDROXYACID DEHYDROGENASE YGL185C-RELATED"/>
    <property type="match status" value="1"/>
</dbReference>
<keyword evidence="3" id="KW-0520">NAD</keyword>
<evidence type="ECO:0000259" key="6">
    <source>
        <dbReference type="Pfam" id="PF02826"/>
    </source>
</evidence>
<evidence type="ECO:0000256" key="2">
    <source>
        <dbReference type="ARBA" id="ARBA00023002"/>
    </source>
</evidence>
<dbReference type="RefSeq" id="WP_119751598.1">
    <property type="nucleotide sequence ID" value="NZ_QZCG01000016.1"/>
</dbReference>
<evidence type="ECO:0000313" key="7">
    <source>
        <dbReference type="EMBL" id="RJE82369.1"/>
    </source>
</evidence>
<dbReference type="FunFam" id="3.40.50.720:FF:000213">
    <property type="entry name" value="Putative 2-hydroxyacid dehydrogenase"/>
    <property type="match status" value="1"/>
</dbReference>
<dbReference type="InterPro" id="IPR006140">
    <property type="entry name" value="D-isomer_DH_NAD-bd"/>
</dbReference>
<evidence type="ECO:0000259" key="5">
    <source>
        <dbReference type="Pfam" id="PF00389"/>
    </source>
</evidence>
<dbReference type="GO" id="GO:0051287">
    <property type="term" value="F:NAD binding"/>
    <property type="evidence" value="ECO:0007669"/>
    <property type="project" value="InterPro"/>
</dbReference>
<comment type="similarity">
    <text evidence="4">Belongs to the D-isomer specific 2-hydroxyacid dehydrogenase family.</text>
</comment>
<dbReference type="GO" id="GO:0016618">
    <property type="term" value="F:hydroxypyruvate reductase [NAD(P)H] activity"/>
    <property type="evidence" value="ECO:0007669"/>
    <property type="project" value="TreeGrafter"/>
</dbReference>